<dbReference type="Proteomes" id="UP000824890">
    <property type="component" value="Unassembled WGS sequence"/>
</dbReference>
<protein>
    <recommendedName>
        <fullName evidence="3">Transposase</fullName>
    </recommendedName>
</protein>
<gene>
    <name evidence="1" type="ORF">HID58_042745</name>
</gene>
<accession>A0ABQ8BEI7</accession>
<evidence type="ECO:0008006" key="3">
    <source>
        <dbReference type="Google" id="ProtNLM"/>
    </source>
</evidence>
<comment type="caution">
    <text evidence="1">The sequence shown here is derived from an EMBL/GenBank/DDBJ whole genome shotgun (WGS) entry which is preliminary data.</text>
</comment>
<sequence length="90" mass="11042">MFTLYQLCKYQFKCNAQRSFKAIPAKSASRQSEWTFMQQYYWETQFNDLVYFHWKKEIRITIYGRISTKKRKNKKPGYISGENWDTLLAY</sequence>
<evidence type="ECO:0000313" key="1">
    <source>
        <dbReference type="EMBL" id="KAH0903242.1"/>
    </source>
</evidence>
<keyword evidence="2" id="KW-1185">Reference proteome</keyword>
<proteinExistence type="predicted"/>
<name>A0ABQ8BEI7_BRANA</name>
<organism evidence="1 2">
    <name type="scientific">Brassica napus</name>
    <name type="common">Rape</name>
    <dbReference type="NCBI Taxonomy" id="3708"/>
    <lineage>
        <taxon>Eukaryota</taxon>
        <taxon>Viridiplantae</taxon>
        <taxon>Streptophyta</taxon>
        <taxon>Embryophyta</taxon>
        <taxon>Tracheophyta</taxon>
        <taxon>Spermatophyta</taxon>
        <taxon>Magnoliopsida</taxon>
        <taxon>eudicotyledons</taxon>
        <taxon>Gunneridae</taxon>
        <taxon>Pentapetalae</taxon>
        <taxon>rosids</taxon>
        <taxon>malvids</taxon>
        <taxon>Brassicales</taxon>
        <taxon>Brassicaceae</taxon>
        <taxon>Brassiceae</taxon>
        <taxon>Brassica</taxon>
    </lineage>
</organism>
<dbReference type="EMBL" id="JAGKQM010000011">
    <property type="protein sequence ID" value="KAH0903242.1"/>
    <property type="molecule type" value="Genomic_DNA"/>
</dbReference>
<reference evidence="1 2" key="1">
    <citation type="submission" date="2021-05" db="EMBL/GenBank/DDBJ databases">
        <title>Genome Assembly of Synthetic Allotetraploid Brassica napus Reveals Homoeologous Exchanges between Subgenomes.</title>
        <authorList>
            <person name="Davis J.T."/>
        </authorList>
    </citation>
    <scope>NUCLEOTIDE SEQUENCE [LARGE SCALE GENOMIC DNA]</scope>
    <source>
        <strain evidence="2">cv. Da-Ae</strain>
        <tissue evidence="1">Seedling</tissue>
    </source>
</reference>
<evidence type="ECO:0000313" key="2">
    <source>
        <dbReference type="Proteomes" id="UP000824890"/>
    </source>
</evidence>